<name>A0A2Z6MAJ4_TRISU</name>
<reference evidence="2" key="1">
    <citation type="journal article" date="2017" name="Front. Plant Sci.">
        <title>Climate Clever Clovers: New Paradigm to Reduce the Environmental Footprint of Ruminants by Breeding Low Methanogenic Forages Utilizing Haplotype Variation.</title>
        <authorList>
            <person name="Kaur P."/>
            <person name="Appels R."/>
            <person name="Bayer P.E."/>
            <person name="Keeble-Gagnere G."/>
            <person name="Wang J."/>
            <person name="Hirakawa H."/>
            <person name="Shirasawa K."/>
            <person name="Vercoe P."/>
            <person name="Stefanova K."/>
            <person name="Durmic Z."/>
            <person name="Nichols P."/>
            <person name="Revell C."/>
            <person name="Isobe S.N."/>
            <person name="Edwards D."/>
            <person name="Erskine W."/>
        </authorList>
    </citation>
    <scope>NUCLEOTIDE SEQUENCE [LARGE SCALE GENOMIC DNA]</scope>
    <source>
        <strain evidence="2">cv. Daliak</strain>
    </source>
</reference>
<organism evidence="1 2">
    <name type="scientific">Trifolium subterraneum</name>
    <name type="common">Subterranean clover</name>
    <dbReference type="NCBI Taxonomy" id="3900"/>
    <lineage>
        <taxon>Eukaryota</taxon>
        <taxon>Viridiplantae</taxon>
        <taxon>Streptophyta</taxon>
        <taxon>Embryophyta</taxon>
        <taxon>Tracheophyta</taxon>
        <taxon>Spermatophyta</taxon>
        <taxon>Magnoliopsida</taxon>
        <taxon>eudicotyledons</taxon>
        <taxon>Gunneridae</taxon>
        <taxon>Pentapetalae</taxon>
        <taxon>rosids</taxon>
        <taxon>fabids</taxon>
        <taxon>Fabales</taxon>
        <taxon>Fabaceae</taxon>
        <taxon>Papilionoideae</taxon>
        <taxon>50 kb inversion clade</taxon>
        <taxon>NPAAA clade</taxon>
        <taxon>Hologalegina</taxon>
        <taxon>IRL clade</taxon>
        <taxon>Trifolieae</taxon>
        <taxon>Trifolium</taxon>
    </lineage>
</organism>
<gene>
    <name evidence="1" type="ORF">TSUD_159500</name>
</gene>
<dbReference type="AlphaFoldDB" id="A0A2Z6MAJ4"/>
<dbReference type="OrthoDB" id="10561163at2759"/>
<accession>A0A2Z6MAJ4</accession>
<protein>
    <recommendedName>
        <fullName evidence="3">Reverse transcriptase zinc-binding domain-containing protein</fullName>
    </recommendedName>
</protein>
<evidence type="ECO:0000313" key="1">
    <source>
        <dbReference type="EMBL" id="GAU28668.1"/>
    </source>
</evidence>
<sequence length="109" mass="12809">MVRKELRNDKEVTVAHKSNQVDGLLNWLWYWQQILSREEKICVSTLADELAAVQLREDMKDTYKWVPDESRGFSMKGCYELLFGQTVASKISLFGWELLQDRLPSRVEL</sequence>
<keyword evidence="2" id="KW-1185">Reference proteome</keyword>
<evidence type="ECO:0000313" key="2">
    <source>
        <dbReference type="Proteomes" id="UP000242715"/>
    </source>
</evidence>
<dbReference type="EMBL" id="DF973377">
    <property type="protein sequence ID" value="GAU28668.1"/>
    <property type="molecule type" value="Genomic_DNA"/>
</dbReference>
<proteinExistence type="predicted"/>
<evidence type="ECO:0008006" key="3">
    <source>
        <dbReference type="Google" id="ProtNLM"/>
    </source>
</evidence>
<dbReference type="Proteomes" id="UP000242715">
    <property type="component" value="Unassembled WGS sequence"/>
</dbReference>